<dbReference type="PATRIC" id="fig|947033.5.peg.1239"/>
<comment type="catalytic activity">
    <reaction evidence="9">
        <text>S-methyl-5'-thioadenosine + phosphate = 5-(methylsulfanyl)-alpha-D-ribose 1-phosphate + adenine</text>
        <dbReference type="Rhea" id="RHEA:11852"/>
        <dbReference type="ChEBI" id="CHEBI:16708"/>
        <dbReference type="ChEBI" id="CHEBI:17509"/>
        <dbReference type="ChEBI" id="CHEBI:43474"/>
        <dbReference type="ChEBI" id="CHEBI:58533"/>
        <dbReference type="EC" id="2.4.2.28"/>
    </reaction>
    <physiologicalReaction direction="left-to-right" evidence="9">
        <dbReference type="Rhea" id="RHEA:11853"/>
    </physiologicalReaction>
</comment>
<dbReference type="SUPFAM" id="SSF64438">
    <property type="entry name" value="CNF1/YfiH-like putative cysteine hydrolases"/>
    <property type="match status" value="1"/>
</dbReference>
<keyword evidence="3" id="KW-0808">Transferase</keyword>
<dbReference type="NCBIfam" id="TIGR00726">
    <property type="entry name" value="peptidoglycan editing factor PgeF"/>
    <property type="match status" value="1"/>
</dbReference>
<dbReference type="Pfam" id="PF02578">
    <property type="entry name" value="Cu-oxidase_4"/>
    <property type="match status" value="1"/>
</dbReference>
<dbReference type="InterPro" id="IPR003730">
    <property type="entry name" value="Cu_polyphenol_OxRdtase"/>
</dbReference>
<evidence type="ECO:0000256" key="2">
    <source>
        <dbReference type="ARBA" id="ARBA00007353"/>
    </source>
</evidence>
<evidence type="ECO:0000256" key="10">
    <source>
        <dbReference type="RuleBase" id="RU361274"/>
    </source>
</evidence>
<dbReference type="EMBL" id="LNYY01000019">
    <property type="protein sequence ID" value="KTD68003.1"/>
    <property type="molecule type" value="Genomic_DNA"/>
</dbReference>
<evidence type="ECO:0000256" key="3">
    <source>
        <dbReference type="ARBA" id="ARBA00022679"/>
    </source>
</evidence>
<protein>
    <recommendedName>
        <fullName evidence="10">Purine nucleoside phosphorylase</fullName>
    </recommendedName>
</protein>
<dbReference type="RefSeq" id="WP_058510130.1">
    <property type="nucleotide sequence ID" value="NZ_LNYY01000019.1"/>
</dbReference>
<evidence type="ECO:0000313" key="12">
    <source>
        <dbReference type="Proteomes" id="UP000054926"/>
    </source>
</evidence>
<evidence type="ECO:0000256" key="6">
    <source>
        <dbReference type="ARBA" id="ARBA00022833"/>
    </source>
</evidence>
<dbReference type="CDD" id="cd16833">
    <property type="entry name" value="YfiH"/>
    <property type="match status" value="1"/>
</dbReference>
<evidence type="ECO:0000313" key="11">
    <source>
        <dbReference type="EMBL" id="KTD68003.1"/>
    </source>
</evidence>
<comment type="caution">
    <text evidence="11">The sequence shown here is derived from an EMBL/GenBank/DDBJ whole genome shotgun (WGS) entry which is preliminary data.</text>
</comment>
<evidence type="ECO:0000256" key="4">
    <source>
        <dbReference type="ARBA" id="ARBA00022723"/>
    </source>
</evidence>
<evidence type="ECO:0000256" key="5">
    <source>
        <dbReference type="ARBA" id="ARBA00022801"/>
    </source>
</evidence>
<dbReference type="OrthoDB" id="4279at2"/>
<proteinExistence type="inferred from homology"/>
<evidence type="ECO:0000256" key="1">
    <source>
        <dbReference type="ARBA" id="ARBA00000553"/>
    </source>
</evidence>
<dbReference type="GO" id="GO:0017061">
    <property type="term" value="F:S-methyl-5-thioadenosine phosphorylase activity"/>
    <property type="evidence" value="ECO:0007669"/>
    <property type="project" value="UniProtKB-EC"/>
</dbReference>
<evidence type="ECO:0000256" key="9">
    <source>
        <dbReference type="ARBA" id="ARBA00049893"/>
    </source>
</evidence>
<dbReference type="PANTHER" id="PTHR30616">
    <property type="entry name" value="UNCHARACTERIZED PROTEIN YFIH"/>
    <property type="match status" value="1"/>
</dbReference>
<reference evidence="11 12" key="1">
    <citation type="submission" date="2015-11" db="EMBL/GenBank/DDBJ databases">
        <title>Genomic analysis of 38 Legionella species identifies large and diverse effector repertoires.</title>
        <authorList>
            <person name="Burstein D."/>
            <person name="Amaro F."/>
            <person name="Zusman T."/>
            <person name="Lifshitz Z."/>
            <person name="Cohen O."/>
            <person name="Gilbert J.A."/>
            <person name="Pupko T."/>
            <person name="Shuman H.A."/>
            <person name="Segal G."/>
        </authorList>
    </citation>
    <scope>NUCLEOTIDE SEQUENCE [LARGE SCALE GENOMIC DNA]</scope>
    <source>
        <strain evidence="11 12">IMVS3376</strain>
    </source>
</reference>
<dbReference type="GO" id="GO:0016787">
    <property type="term" value="F:hydrolase activity"/>
    <property type="evidence" value="ECO:0007669"/>
    <property type="project" value="UniProtKB-KW"/>
</dbReference>
<dbReference type="PANTHER" id="PTHR30616:SF2">
    <property type="entry name" value="PURINE NUCLEOSIDE PHOSPHORYLASE LACC1"/>
    <property type="match status" value="1"/>
</dbReference>
<comment type="similarity">
    <text evidence="2 10">Belongs to the purine nucleoside phosphorylase YfiH/LACC1 family.</text>
</comment>
<dbReference type="GO" id="GO:0005507">
    <property type="term" value="F:copper ion binding"/>
    <property type="evidence" value="ECO:0007669"/>
    <property type="project" value="TreeGrafter"/>
</dbReference>
<dbReference type="STRING" id="947033.Lste_1161"/>
<keyword evidence="4" id="KW-0479">Metal-binding</keyword>
<keyword evidence="12" id="KW-1185">Reference proteome</keyword>
<comment type="catalytic activity">
    <reaction evidence="8">
        <text>adenosine + phosphate = alpha-D-ribose 1-phosphate + adenine</text>
        <dbReference type="Rhea" id="RHEA:27642"/>
        <dbReference type="ChEBI" id="CHEBI:16335"/>
        <dbReference type="ChEBI" id="CHEBI:16708"/>
        <dbReference type="ChEBI" id="CHEBI:43474"/>
        <dbReference type="ChEBI" id="CHEBI:57720"/>
        <dbReference type="EC" id="2.4.2.1"/>
    </reaction>
    <physiologicalReaction direction="left-to-right" evidence="8">
        <dbReference type="Rhea" id="RHEA:27643"/>
    </physiologicalReaction>
</comment>
<dbReference type="AlphaFoldDB" id="A0A0W0ZGU3"/>
<comment type="catalytic activity">
    <reaction evidence="1">
        <text>inosine + phosphate = alpha-D-ribose 1-phosphate + hypoxanthine</text>
        <dbReference type="Rhea" id="RHEA:27646"/>
        <dbReference type="ChEBI" id="CHEBI:17368"/>
        <dbReference type="ChEBI" id="CHEBI:17596"/>
        <dbReference type="ChEBI" id="CHEBI:43474"/>
        <dbReference type="ChEBI" id="CHEBI:57720"/>
        <dbReference type="EC" id="2.4.2.1"/>
    </reaction>
    <physiologicalReaction direction="left-to-right" evidence="1">
        <dbReference type="Rhea" id="RHEA:27647"/>
    </physiologicalReaction>
</comment>
<organism evidence="11 12">
    <name type="scientific">Legionella steelei</name>
    <dbReference type="NCBI Taxonomy" id="947033"/>
    <lineage>
        <taxon>Bacteria</taxon>
        <taxon>Pseudomonadati</taxon>
        <taxon>Pseudomonadota</taxon>
        <taxon>Gammaproteobacteria</taxon>
        <taxon>Legionellales</taxon>
        <taxon>Legionellaceae</taxon>
        <taxon>Legionella</taxon>
    </lineage>
</organism>
<comment type="catalytic activity">
    <reaction evidence="7">
        <text>adenosine + H2O + H(+) = inosine + NH4(+)</text>
        <dbReference type="Rhea" id="RHEA:24408"/>
        <dbReference type="ChEBI" id="CHEBI:15377"/>
        <dbReference type="ChEBI" id="CHEBI:15378"/>
        <dbReference type="ChEBI" id="CHEBI:16335"/>
        <dbReference type="ChEBI" id="CHEBI:17596"/>
        <dbReference type="ChEBI" id="CHEBI:28938"/>
        <dbReference type="EC" id="3.5.4.4"/>
    </reaction>
    <physiologicalReaction direction="left-to-right" evidence="7">
        <dbReference type="Rhea" id="RHEA:24409"/>
    </physiologicalReaction>
</comment>
<sequence>MNNKIEIIVDPSFANLNFVEHGFFTRTGGVSEGVYASLNCSYFQEDKKVVRENRQLAMSHINKSLSQLVLFTDCYSNKTIIVDQPWGAEETIHADAMVTQNRNIVLGALSADCPVILFADHDKKVIGIAHAGWRSARAGIIESCVHTMFSLGVFPGNLSAVISPCITQPSYEVDSEFYKQIISDSPMYSEYFNSSVNKDHYMFDLRMYVYKKLINLGIEQVSFVDIDTYQDEARFFSCRRAYHKKEQGHGCQLSFIHFA</sequence>
<evidence type="ECO:0000256" key="8">
    <source>
        <dbReference type="ARBA" id="ARBA00048968"/>
    </source>
</evidence>
<keyword evidence="6" id="KW-0862">Zinc</keyword>
<keyword evidence="5" id="KW-0378">Hydrolase</keyword>
<evidence type="ECO:0000256" key="7">
    <source>
        <dbReference type="ARBA" id="ARBA00047989"/>
    </source>
</evidence>
<dbReference type="InterPro" id="IPR011324">
    <property type="entry name" value="Cytotoxic_necrot_fac-like_cat"/>
</dbReference>
<accession>A0A0W0ZGU3</accession>
<name>A0A0W0ZGU3_9GAMM</name>
<dbReference type="Proteomes" id="UP000054926">
    <property type="component" value="Unassembled WGS sequence"/>
</dbReference>
<gene>
    <name evidence="11" type="primary">yfiH_1</name>
    <name evidence="11" type="ORF">Lste_1161</name>
</gene>
<dbReference type="Gene3D" id="3.60.140.10">
    <property type="entry name" value="CNF1/YfiH-like putative cysteine hydrolases"/>
    <property type="match status" value="1"/>
</dbReference>
<dbReference type="InterPro" id="IPR038371">
    <property type="entry name" value="Cu_polyphenol_OxRdtase_sf"/>
</dbReference>